<dbReference type="GO" id="GO:0072015">
    <property type="term" value="P:podocyte development"/>
    <property type="evidence" value="ECO:0007669"/>
    <property type="project" value="TreeGrafter"/>
</dbReference>
<protein>
    <submittedName>
        <fullName evidence="2">Uncharacterized protein</fullName>
    </submittedName>
</protein>
<sequence>MQASCFEFQLLVQVCTRMWNTHFRQPPSLDKLPEQYLIGQWPREPYQPQASCMSDKATQVSQCHMQKKNLKSWFHLTHNIYHKRKEKKPKRLSASSSNKVLSRPIMCRMPSYSDGVNQELENVFICEEKALEVRDGGRAPVPPLHHTHSAETQISCCSPAADAEKGSARSVPWCCPLCCAVFTVYYRCGSPLPQFSSSPKPNNSYTFKREPPEGCEKVKVFEDLMTQGFPIFSCPDRNKVNFTPSGSAFCPVKLLCSSLFPSDDAARPSSGQTSGSFTELRPVSSERCSIRKCLLLIQHKTQKNYMALFGVV</sequence>
<dbReference type="Proteomes" id="UP000694700">
    <property type="component" value="Unplaced"/>
</dbReference>
<reference evidence="2" key="1">
    <citation type="submission" date="2025-08" db="UniProtKB">
        <authorList>
            <consortium name="Ensembl"/>
        </authorList>
    </citation>
    <scope>IDENTIFICATION</scope>
</reference>
<dbReference type="PANTHER" id="PTHR14972:SF3">
    <property type="entry name" value="GLUCOCORTICOID-INDUCED TRANSCRIPT 1 PROTEIN"/>
    <property type="match status" value="1"/>
</dbReference>
<evidence type="ECO:0000313" key="3">
    <source>
        <dbReference type="Proteomes" id="UP000694700"/>
    </source>
</evidence>
<dbReference type="InterPro" id="IPR026642">
    <property type="entry name" value="Glcci1/FAM117"/>
</dbReference>
<organism evidence="2 3">
    <name type="scientific">Cyprinus carpio</name>
    <name type="common">Common carp</name>
    <dbReference type="NCBI Taxonomy" id="7962"/>
    <lineage>
        <taxon>Eukaryota</taxon>
        <taxon>Metazoa</taxon>
        <taxon>Chordata</taxon>
        <taxon>Craniata</taxon>
        <taxon>Vertebrata</taxon>
        <taxon>Euteleostomi</taxon>
        <taxon>Actinopterygii</taxon>
        <taxon>Neopterygii</taxon>
        <taxon>Teleostei</taxon>
        <taxon>Ostariophysi</taxon>
        <taxon>Cypriniformes</taxon>
        <taxon>Cyprinidae</taxon>
        <taxon>Cyprininae</taxon>
        <taxon>Cyprinus</taxon>
    </lineage>
</organism>
<evidence type="ECO:0000313" key="2">
    <source>
        <dbReference type="Ensembl" id="ENSCCRP00015028706.1"/>
    </source>
</evidence>
<evidence type="ECO:0000256" key="1">
    <source>
        <dbReference type="ARBA" id="ARBA00022553"/>
    </source>
</evidence>
<dbReference type="Ensembl" id="ENSCCRT00015029721.1">
    <property type="protein sequence ID" value="ENSCCRP00015028706.1"/>
    <property type="gene ID" value="ENSCCRG00015012105.1"/>
</dbReference>
<keyword evidence="1" id="KW-0597">Phosphoprotein</keyword>
<dbReference type="PANTHER" id="PTHR14972">
    <property type="entry name" value="AGAP011572-PA"/>
    <property type="match status" value="1"/>
</dbReference>
<dbReference type="Pfam" id="PF15388">
    <property type="entry name" value="FAM117"/>
    <property type="match status" value="1"/>
</dbReference>
<name>A0A8C1TZ30_CYPCA</name>
<proteinExistence type="predicted"/>
<dbReference type="GO" id="GO:0005737">
    <property type="term" value="C:cytoplasm"/>
    <property type="evidence" value="ECO:0007669"/>
    <property type="project" value="TreeGrafter"/>
</dbReference>
<dbReference type="AlphaFoldDB" id="A0A8C1TZ30"/>
<accession>A0A8C1TZ30</accession>